<keyword evidence="3" id="KW-1185">Reference proteome</keyword>
<feature type="compositionally biased region" description="Basic and acidic residues" evidence="1">
    <location>
        <begin position="125"/>
        <end position="135"/>
    </location>
</feature>
<evidence type="ECO:0000313" key="2">
    <source>
        <dbReference type="EMBL" id="VEU33636.1"/>
    </source>
</evidence>
<name>A0A448YV16_9STRA</name>
<protein>
    <submittedName>
        <fullName evidence="2">Uncharacterized protein</fullName>
    </submittedName>
</protein>
<dbReference type="Proteomes" id="UP000291116">
    <property type="component" value="Unassembled WGS sequence"/>
</dbReference>
<dbReference type="OrthoDB" id="1689567at2759"/>
<gene>
    <name evidence="2" type="ORF">PSNMU_V1.4_AUG-EV-PASAV3_0003250</name>
</gene>
<evidence type="ECO:0000313" key="3">
    <source>
        <dbReference type="Proteomes" id="UP000291116"/>
    </source>
</evidence>
<reference evidence="2 3" key="1">
    <citation type="submission" date="2019-01" db="EMBL/GenBank/DDBJ databases">
        <authorList>
            <person name="Ferrante I. M."/>
        </authorList>
    </citation>
    <scope>NUCLEOTIDE SEQUENCE [LARGE SCALE GENOMIC DNA]</scope>
    <source>
        <strain evidence="2 3">B856</strain>
    </source>
</reference>
<proteinExistence type="predicted"/>
<accession>A0A448YV16</accession>
<evidence type="ECO:0000256" key="1">
    <source>
        <dbReference type="SAM" id="MobiDB-lite"/>
    </source>
</evidence>
<sequence>MNRQMCSMQKIKEEIAFEGTDHPEANNWFTKLVVSAYEMADEIMLDSAEDNALRTAYISIGETGTPIPQAELMGEKTIYGTLQGVGISKHSQGSSYVDRPLAKSESDTNLLYGVDDATSCSNDSVRSKKQEEALGKARSRRQRKLVTPGEKKGILRRWAGRLGLDFVVSGIKFANRQIDNAVDGVLIRSNVSSTGFRE</sequence>
<dbReference type="EMBL" id="CAACVS010000004">
    <property type="protein sequence ID" value="VEU33636.1"/>
    <property type="molecule type" value="Genomic_DNA"/>
</dbReference>
<dbReference type="AlphaFoldDB" id="A0A448YV16"/>
<organism evidence="2 3">
    <name type="scientific">Pseudo-nitzschia multistriata</name>
    <dbReference type="NCBI Taxonomy" id="183589"/>
    <lineage>
        <taxon>Eukaryota</taxon>
        <taxon>Sar</taxon>
        <taxon>Stramenopiles</taxon>
        <taxon>Ochrophyta</taxon>
        <taxon>Bacillariophyta</taxon>
        <taxon>Bacillariophyceae</taxon>
        <taxon>Bacillariophycidae</taxon>
        <taxon>Bacillariales</taxon>
        <taxon>Bacillariaceae</taxon>
        <taxon>Pseudo-nitzschia</taxon>
    </lineage>
</organism>
<feature type="region of interest" description="Disordered" evidence="1">
    <location>
        <begin position="121"/>
        <end position="146"/>
    </location>
</feature>